<dbReference type="InterPro" id="IPR011583">
    <property type="entry name" value="Chitinase_II/V-like_cat"/>
</dbReference>
<dbReference type="InterPro" id="IPR007492">
    <property type="entry name" value="LytTR_DNA-bd_dom"/>
</dbReference>
<evidence type="ECO:0000313" key="9">
    <source>
        <dbReference type="Proteomes" id="UP001061302"/>
    </source>
</evidence>
<dbReference type="Pfam" id="PF00704">
    <property type="entry name" value="Glyco_hydro_18"/>
    <property type="match status" value="1"/>
</dbReference>
<keyword evidence="3" id="KW-0146">Chitin degradation</keyword>
<dbReference type="PROSITE" id="PS50930">
    <property type="entry name" value="HTH_LYTTR"/>
    <property type="match status" value="1"/>
</dbReference>
<organism evidence="8 9">
    <name type="scientific">Chitiniphilus purpureus</name>
    <dbReference type="NCBI Taxonomy" id="2981137"/>
    <lineage>
        <taxon>Bacteria</taxon>
        <taxon>Pseudomonadati</taxon>
        <taxon>Pseudomonadota</taxon>
        <taxon>Betaproteobacteria</taxon>
        <taxon>Neisseriales</taxon>
        <taxon>Chitinibacteraceae</taxon>
        <taxon>Chitiniphilus</taxon>
    </lineage>
</organism>
<feature type="domain" description="GH18" evidence="7">
    <location>
        <begin position="25"/>
        <end position="396"/>
    </location>
</feature>
<comment type="catalytic activity">
    <reaction evidence="1">
        <text>Random endo-hydrolysis of N-acetyl-beta-D-glucosaminide (1-&gt;4)-beta-linkages in chitin and chitodextrins.</text>
        <dbReference type="EC" id="3.2.1.14"/>
    </reaction>
</comment>
<dbReference type="EC" id="3.2.1.14" evidence="2"/>
<dbReference type="InterPro" id="IPR017853">
    <property type="entry name" value="GH"/>
</dbReference>
<keyword evidence="3" id="KW-0624">Polysaccharide degradation</keyword>
<dbReference type="EMBL" id="CP106753">
    <property type="protein sequence ID" value="UXY16336.1"/>
    <property type="molecule type" value="Genomic_DNA"/>
</dbReference>
<evidence type="ECO:0000256" key="2">
    <source>
        <dbReference type="ARBA" id="ARBA00012729"/>
    </source>
</evidence>
<dbReference type="GO" id="GO:0016787">
    <property type="term" value="F:hydrolase activity"/>
    <property type="evidence" value="ECO:0007669"/>
    <property type="project" value="UniProtKB-KW"/>
</dbReference>
<dbReference type="SUPFAM" id="SSF54556">
    <property type="entry name" value="Chitinase insertion domain"/>
    <property type="match status" value="1"/>
</dbReference>
<keyword evidence="5" id="KW-0732">Signal</keyword>
<sequence length="745" mass="82330">MLLRLLLALCLLAGPAQATADSAGQRLVAYFPFWASYSHGAVLSDAPAEKLTHLVYTYAELKADGTLAPGDFFTDLVKIQPGGDGTLHRGNYALIPELKARNPRLAVLISVGGWNWTGPLSNVAADAALRRRFVQDAVAFMDRHGFDGIEIDWRYPVAGGHPNTARRPDDLVHFAQLLTGLRQACRLRTRGCQIAITLGPHMRRVAPGDYRPLAAQADFVSLIATDFHGAWSKRTGHKAPLYAPRGQPSVAQATEDALALGIPRAKLVVMLPAQGAGWLGVPPVDQGLGQPHRGAPWGTWDNEKTGPSGVFTLGEVRRMRDSGQFKLHWDVQAQASMLYRASDGQFVSFESQRSLAAKLAFIDRERLGGVALWEVSSDDVGNASLISQTFRHYHPWRSAWLDLQRRILDAGPWLSGSASLVLLASLTGWWLVRRRQRRIRKGELLARDEVVEVLAALPGDLSLAAHMATRLRTRHAARLAPPQHAQLQRIAADSLTLCQQLQPLTDSVAARRLPHSGDELAQLQRFAAQLAGERSVECMLDTLLRFLEEDDRVSQAERLEGGQDLLPGTSDDDVLTLSADRREAVVRHTALADHHVALHFHEPLSDTEEIYFRSLANQLVLVRRQLQTLARQPQLLAELYEVASRRDKLLFIRADRGYSGIHASDLAAPVHVTLRLRALQLYFDEQLLLQVHRSYLVRPAAVTTGRRARNGGVELLVGSHAIPVARSYLPGLKQRFPQWFTAAGL</sequence>
<dbReference type="Gene3D" id="3.20.20.80">
    <property type="entry name" value="Glycosidases"/>
    <property type="match status" value="1"/>
</dbReference>
<dbReference type="InterPro" id="IPR029070">
    <property type="entry name" value="Chitinase_insertion_sf"/>
</dbReference>
<dbReference type="PANTHER" id="PTHR11177">
    <property type="entry name" value="CHITINASE"/>
    <property type="match status" value="1"/>
</dbReference>
<dbReference type="Pfam" id="PF04397">
    <property type="entry name" value="LytTR"/>
    <property type="match status" value="1"/>
</dbReference>
<dbReference type="Proteomes" id="UP001061302">
    <property type="component" value="Chromosome"/>
</dbReference>
<dbReference type="InterPro" id="IPR050314">
    <property type="entry name" value="Glycosyl_Hydrlase_18"/>
</dbReference>
<accession>A0ABY6DPQ8</accession>
<dbReference type="RefSeq" id="WP_263125795.1">
    <property type="nucleotide sequence ID" value="NZ_CP106753.1"/>
</dbReference>
<evidence type="ECO:0000256" key="3">
    <source>
        <dbReference type="ARBA" id="ARBA00023024"/>
    </source>
</evidence>
<keyword evidence="4" id="KW-0812">Transmembrane</keyword>
<evidence type="ECO:0000313" key="8">
    <source>
        <dbReference type="EMBL" id="UXY16336.1"/>
    </source>
</evidence>
<gene>
    <name evidence="8" type="ORF">N8I74_04775</name>
</gene>
<keyword evidence="3" id="KW-0119">Carbohydrate metabolism</keyword>
<evidence type="ECO:0000259" key="6">
    <source>
        <dbReference type="PROSITE" id="PS50930"/>
    </source>
</evidence>
<keyword evidence="8" id="KW-0378">Hydrolase</keyword>
<keyword evidence="9" id="KW-1185">Reference proteome</keyword>
<keyword evidence="4" id="KW-1133">Transmembrane helix</keyword>
<feature type="chain" id="PRO_5047115710" description="chitinase" evidence="5">
    <location>
        <begin position="21"/>
        <end position="745"/>
    </location>
</feature>
<feature type="domain" description="HTH LytTR-type" evidence="6">
    <location>
        <begin position="672"/>
        <end position="738"/>
    </location>
</feature>
<protein>
    <recommendedName>
        <fullName evidence="2">chitinase</fullName>
        <ecNumber evidence="2">3.2.1.14</ecNumber>
    </recommendedName>
</protein>
<dbReference type="SMART" id="SM00850">
    <property type="entry name" value="LytTR"/>
    <property type="match status" value="1"/>
</dbReference>
<dbReference type="SMART" id="SM00636">
    <property type="entry name" value="Glyco_18"/>
    <property type="match status" value="1"/>
</dbReference>
<dbReference type="PANTHER" id="PTHR11177:SF317">
    <property type="entry name" value="CHITINASE 12-RELATED"/>
    <property type="match status" value="1"/>
</dbReference>
<dbReference type="Gene3D" id="3.10.50.10">
    <property type="match status" value="1"/>
</dbReference>
<evidence type="ECO:0000259" key="7">
    <source>
        <dbReference type="PROSITE" id="PS51910"/>
    </source>
</evidence>
<reference evidence="8" key="1">
    <citation type="submission" date="2022-10" db="EMBL/GenBank/DDBJ databases">
        <title>Chitiniphilus purpureus sp. nov., a novel chitin-degrading bacterium isolated from crawfish pond sediment.</title>
        <authorList>
            <person name="Li K."/>
        </authorList>
    </citation>
    <scope>NUCLEOTIDE SEQUENCE</scope>
    <source>
        <strain evidence="8">CD1</strain>
    </source>
</reference>
<dbReference type="InterPro" id="IPR001223">
    <property type="entry name" value="Glyco_hydro18_cat"/>
</dbReference>
<feature type="transmembrane region" description="Helical" evidence="4">
    <location>
        <begin position="413"/>
        <end position="432"/>
    </location>
</feature>
<evidence type="ECO:0000256" key="5">
    <source>
        <dbReference type="SAM" id="SignalP"/>
    </source>
</evidence>
<name>A0ABY6DPQ8_9NEIS</name>
<evidence type="ECO:0000256" key="4">
    <source>
        <dbReference type="SAM" id="Phobius"/>
    </source>
</evidence>
<dbReference type="PROSITE" id="PS51910">
    <property type="entry name" value="GH18_2"/>
    <property type="match status" value="1"/>
</dbReference>
<evidence type="ECO:0000256" key="1">
    <source>
        <dbReference type="ARBA" id="ARBA00000822"/>
    </source>
</evidence>
<keyword evidence="4" id="KW-0472">Membrane</keyword>
<dbReference type="SUPFAM" id="SSF51445">
    <property type="entry name" value="(Trans)glycosidases"/>
    <property type="match status" value="1"/>
</dbReference>
<proteinExistence type="predicted"/>
<feature type="signal peptide" evidence="5">
    <location>
        <begin position="1"/>
        <end position="20"/>
    </location>
</feature>